<reference evidence="1 2" key="1">
    <citation type="submission" date="2021-05" db="EMBL/GenBank/DDBJ databases">
        <title>Novel Bacillus species.</title>
        <authorList>
            <person name="Liu G."/>
        </authorList>
    </citation>
    <scope>NUCLEOTIDE SEQUENCE [LARGE SCALE GENOMIC DNA]</scope>
    <source>
        <strain evidence="2">FJAT-49780</strain>
    </source>
</reference>
<name>A0A942TF28_9BACI</name>
<comment type="caution">
    <text evidence="1">The sequence shown here is derived from an EMBL/GenBank/DDBJ whole genome shotgun (WGS) entry which is preliminary data.</text>
</comment>
<sequence>MEKLETARILADNLRSIYGKFRGIDNILGVDIGEGFSELDNLLYLLTELLYVPPWECDREIVWNYVFKDSEDSWEDVLRKVELAREKFNPDDYEKFCEEYERFYGSHPEGGAYE</sequence>
<dbReference type="RefSeq" id="WP_213124570.1">
    <property type="nucleotide sequence ID" value="NZ_JAGYPG010000002.1"/>
</dbReference>
<keyword evidence="2" id="KW-1185">Reference proteome</keyword>
<dbReference type="Proteomes" id="UP000681414">
    <property type="component" value="Unassembled WGS sequence"/>
</dbReference>
<dbReference type="AlphaFoldDB" id="A0A942TF28"/>
<protein>
    <submittedName>
        <fullName evidence="1">Uncharacterized protein</fullName>
    </submittedName>
</protein>
<accession>A0A942TF28</accession>
<evidence type="ECO:0000313" key="1">
    <source>
        <dbReference type="EMBL" id="MBS4195342.1"/>
    </source>
</evidence>
<evidence type="ECO:0000313" key="2">
    <source>
        <dbReference type="Proteomes" id="UP000681414"/>
    </source>
</evidence>
<gene>
    <name evidence="1" type="ORF">KHA97_09765</name>
</gene>
<organism evidence="1 2">
    <name type="scientific">Lederbergia citri</name>
    <dbReference type="NCBI Taxonomy" id="2833580"/>
    <lineage>
        <taxon>Bacteria</taxon>
        <taxon>Bacillati</taxon>
        <taxon>Bacillota</taxon>
        <taxon>Bacilli</taxon>
        <taxon>Bacillales</taxon>
        <taxon>Bacillaceae</taxon>
        <taxon>Lederbergia</taxon>
    </lineage>
</organism>
<dbReference type="EMBL" id="JAGYPG010000002">
    <property type="protein sequence ID" value="MBS4195342.1"/>
    <property type="molecule type" value="Genomic_DNA"/>
</dbReference>
<proteinExistence type="predicted"/>